<feature type="chain" id="PRO_5039730488" evidence="1">
    <location>
        <begin position="24"/>
        <end position="61"/>
    </location>
</feature>
<evidence type="ECO:0000313" key="2">
    <source>
        <dbReference type="EMBL" id="KAH3700573.1"/>
    </source>
</evidence>
<proteinExistence type="predicted"/>
<keyword evidence="3" id="KW-1185">Reference proteome</keyword>
<keyword evidence="1" id="KW-0732">Signal</keyword>
<accession>A0A9D3YLX1</accession>
<dbReference type="AlphaFoldDB" id="A0A9D3YLX1"/>
<reference evidence="2" key="2">
    <citation type="submission" date="2020-11" db="EMBL/GenBank/DDBJ databases">
        <authorList>
            <person name="McCartney M.A."/>
            <person name="Auch B."/>
            <person name="Kono T."/>
            <person name="Mallez S."/>
            <person name="Becker A."/>
            <person name="Gohl D.M."/>
            <person name="Silverstein K.A.T."/>
            <person name="Koren S."/>
            <person name="Bechman K.B."/>
            <person name="Herman A."/>
            <person name="Abrahante J.E."/>
            <person name="Garbe J."/>
        </authorList>
    </citation>
    <scope>NUCLEOTIDE SEQUENCE</scope>
    <source>
        <strain evidence="2">Duluth1</strain>
        <tissue evidence="2">Whole animal</tissue>
    </source>
</reference>
<evidence type="ECO:0000313" key="3">
    <source>
        <dbReference type="Proteomes" id="UP000828390"/>
    </source>
</evidence>
<gene>
    <name evidence="2" type="ORF">DPMN_075552</name>
</gene>
<reference evidence="2" key="1">
    <citation type="journal article" date="2019" name="bioRxiv">
        <title>The Genome of the Zebra Mussel, Dreissena polymorpha: A Resource for Invasive Species Research.</title>
        <authorList>
            <person name="McCartney M.A."/>
            <person name="Auch B."/>
            <person name="Kono T."/>
            <person name="Mallez S."/>
            <person name="Zhang Y."/>
            <person name="Obille A."/>
            <person name="Becker A."/>
            <person name="Abrahante J.E."/>
            <person name="Garbe J."/>
            <person name="Badalamenti J.P."/>
            <person name="Herman A."/>
            <person name="Mangelson H."/>
            <person name="Liachko I."/>
            <person name="Sullivan S."/>
            <person name="Sone E.D."/>
            <person name="Koren S."/>
            <person name="Silverstein K.A.T."/>
            <person name="Beckman K.B."/>
            <person name="Gohl D.M."/>
        </authorList>
    </citation>
    <scope>NUCLEOTIDE SEQUENCE</scope>
    <source>
        <strain evidence="2">Duluth1</strain>
        <tissue evidence="2">Whole animal</tissue>
    </source>
</reference>
<organism evidence="2 3">
    <name type="scientific">Dreissena polymorpha</name>
    <name type="common">Zebra mussel</name>
    <name type="synonym">Mytilus polymorpha</name>
    <dbReference type="NCBI Taxonomy" id="45954"/>
    <lineage>
        <taxon>Eukaryota</taxon>
        <taxon>Metazoa</taxon>
        <taxon>Spiralia</taxon>
        <taxon>Lophotrochozoa</taxon>
        <taxon>Mollusca</taxon>
        <taxon>Bivalvia</taxon>
        <taxon>Autobranchia</taxon>
        <taxon>Heteroconchia</taxon>
        <taxon>Euheterodonta</taxon>
        <taxon>Imparidentia</taxon>
        <taxon>Neoheterodontei</taxon>
        <taxon>Myida</taxon>
        <taxon>Dreissenoidea</taxon>
        <taxon>Dreissenidae</taxon>
        <taxon>Dreissena</taxon>
    </lineage>
</organism>
<evidence type="ECO:0000256" key="1">
    <source>
        <dbReference type="SAM" id="SignalP"/>
    </source>
</evidence>
<feature type="signal peptide" evidence="1">
    <location>
        <begin position="1"/>
        <end position="23"/>
    </location>
</feature>
<name>A0A9D3YLX1_DREPO</name>
<comment type="caution">
    <text evidence="2">The sequence shown here is derived from an EMBL/GenBank/DDBJ whole genome shotgun (WGS) entry which is preliminary data.</text>
</comment>
<sequence length="61" mass="6722">MAVVSAFFTALVTILSMSPRMEGFSVCWAWVIAGYLRHHLPAPLGHDAALVCTQQDVQYTL</sequence>
<dbReference type="EMBL" id="JAIWYP010000015">
    <property type="protein sequence ID" value="KAH3700573.1"/>
    <property type="molecule type" value="Genomic_DNA"/>
</dbReference>
<dbReference type="Proteomes" id="UP000828390">
    <property type="component" value="Unassembled WGS sequence"/>
</dbReference>
<protein>
    <submittedName>
        <fullName evidence="2">Uncharacterized protein</fullName>
    </submittedName>
</protein>